<dbReference type="SUPFAM" id="SSF57756">
    <property type="entry name" value="Retrovirus zinc finger-like domains"/>
    <property type="match status" value="1"/>
</dbReference>
<dbReference type="SMART" id="SM00343">
    <property type="entry name" value="ZnF_C2HC"/>
    <property type="match status" value="1"/>
</dbReference>
<accession>A0A7J0ER82</accession>
<name>A0A7J0ER82_9ERIC</name>
<dbReference type="PROSITE" id="PS50158">
    <property type="entry name" value="ZF_CCHC"/>
    <property type="match status" value="1"/>
</dbReference>
<dbReference type="GO" id="GO:0003676">
    <property type="term" value="F:nucleic acid binding"/>
    <property type="evidence" value="ECO:0007669"/>
    <property type="project" value="InterPro"/>
</dbReference>
<dbReference type="EMBL" id="BJWL01000006">
    <property type="protein sequence ID" value="GFY88706.1"/>
    <property type="molecule type" value="Genomic_DNA"/>
</dbReference>
<dbReference type="GO" id="GO:0008270">
    <property type="term" value="F:zinc ion binding"/>
    <property type="evidence" value="ECO:0007669"/>
    <property type="project" value="UniProtKB-KW"/>
</dbReference>
<dbReference type="Pfam" id="PF00098">
    <property type="entry name" value="zf-CCHC"/>
    <property type="match status" value="1"/>
</dbReference>
<evidence type="ECO:0000313" key="4">
    <source>
        <dbReference type="EMBL" id="GFY88706.1"/>
    </source>
</evidence>
<gene>
    <name evidence="4" type="ORF">Acr_06g0006460</name>
</gene>
<dbReference type="PANTHER" id="PTHR35046:SF21">
    <property type="entry name" value="RETROTRANSPOSON GAG DOMAIN-CONTAINING PROTEIN-RELATED"/>
    <property type="match status" value="1"/>
</dbReference>
<dbReference type="PANTHER" id="PTHR35046">
    <property type="entry name" value="ZINC KNUCKLE (CCHC-TYPE) FAMILY PROTEIN"/>
    <property type="match status" value="1"/>
</dbReference>
<keyword evidence="1" id="KW-0863">Zinc-finger</keyword>
<dbReference type="Gene3D" id="4.10.60.10">
    <property type="entry name" value="Zinc finger, CCHC-type"/>
    <property type="match status" value="1"/>
</dbReference>
<feature type="compositionally biased region" description="Polar residues" evidence="2">
    <location>
        <begin position="85"/>
        <end position="98"/>
    </location>
</feature>
<evidence type="ECO:0000313" key="5">
    <source>
        <dbReference type="Proteomes" id="UP000585474"/>
    </source>
</evidence>
<comment type="caution">
    <text evidence="4">The sequence shown here is derived from an EMBL/GenBank/DDBJ whole genome shotgun (WGS) entry which is preliminary data.</text>
</comment>
<reference evidence="4 5" key="1">
    <citation type="submission" date="2019-07" db="EMBL/GenBank/DDBJ databases">
        <title>De Novo Assembly of kiwifruit Actinidia rufa.</title>
        <authorList>
            <person name="Sugita-Konishi S."/>
            <person name="Sato K."/>
            <person name="Mori E."/>
            <person name="Abe Y."/>
            <person name="Kisaki G."/>
            <person name="Hamano K."/>
            <person name="Suezawa K."/>
            <person name="Otani M."/>
            <person name="Fukuda T."/>
            <person name="Manabe T."/>
            <person name="Gomi K."/>
            <person name="Tabuchi M."/>
            <person name="Akimitsu K."/>
            <person name="Kataoka I."/>
        </authorList>
    </citation>
    <scope>NUCLEOTIDE SEQUENCE [LARGE SCALE GENOMIC DNA]</scope>
    <source>
        <strain evidence="5">cv. Fuchu</strain>
    </source>
</reference>
<keyword evidence="1" id="KW-0479">Metal-binding</keyword>
<sequence>MVNHLGPNVDEAPGRERDLRDIESKVVSTTRKTLTLSIVLVIAHREKRLFPVVLSKEIIMFKVERQLKEARGTSSRSWKKEGFSNKGSVSLTPKTSSIPKAAPSKSLPKQDAASSSSYPNTFNPNSRRCFKCQGLGHIASECPNRKIVSLVEEDMEEGMEKEEESSDGEQEEDGDITYGDQGQSLVARKSLSVILDDKDSWLCNNIFHTRCTSQGKVCNVIIDGGSCENMVATIMVEKLHLKTMEHPYPYKLSWLCKGRKESYA</sequence>
<evidence type="ECO:0000259" key="3">
    <source>
        <dbReference type="PROSITE" id="PS50158"/>
    </source>
</evidence>
<evidence type="ECO:0000256" key="1">
    <source>
        <dbReference type="PROSITE-ProRule" id="PRU00047"/>
    </source>
</evidence>
<dbReference type="AlphaFoldDB" id="A0A7J0ER82"/>
<dbReference type="InterPro" id="IPR001878">
    <property type="entry name" value="Znf_CCHC"/>
</dbReference>
<protein>
    <recommendedName>
        <fullName evidence="3">CCHC-type domain-containing protein</fullName>
    </recommendedName>
</protein>
<feature type="compositionally biased region" description="Acidic residues" evidence="2">
    <location>
        <begin position="154"/>
        <end position="175"/>
    </location>
</feature>
<dbReference type="InterPro" id="IPR036875">
    <property type="entry name" value="Znf_CCHC_sf"/>
</dbReference>
<feature type="domain" description="CCHC-type" evidence="3">
    <location>
        <begin position="127"/>
        <end position="144"/>
    </location>
</feature>
<organism evidence="4 5">
    <name type="scientific">Actinidia rufa</name>
    <dbReference type="NCBI Taxonomy" id="165716"/>
    <lineage>
        <taxon>Eukaryota</taxon>
        <taxon>Viridiplantae</taxon>
        <taxon>Streptophyta</taxon>
        <taxon>Embryophyta</taxon>
        <taxon>Tracheophyta</taxon>
        <taxon>Spermatophyta</taxon>
        <taxon>Magnoliopsida</taxon>
        <taxon>eudicotyledons</taxon>
        <taxon>Gunneridae</taxon>
        <taxon>Pentapetalae</taxon>
        <taxon>asterids</taxon>
        <taxon>Ericales</taxon>
        <taxon>Actinidiaceae</taxon>
        <taxon>Actinidia</taxon>
    </lineage>
</organism>
<keyword evidence="1" id="KW-0862">Zinc</keyword>
<dbReference type="Proteomes" id="UP000585474">
    <property type="component" value="Unassembled WGS sequence"/>
</dbReference>
<proteinExistence type="predicted"/>
<dbReference type="OrthoDB" id="1739763at2759"/>
<evidence type="ECO:0000256" key="2">
    <source>
        <dbReference type="SAM" id="MobiDB-lite"/>
    </source>
</evidence>
<keyword evidence="5" id="KW-1185">Reference proteome</keyword>
<feature type="region of interest" description="Disordered" evidence="2">
    <location>
        <begin position="70"/>
        <end position="119"/>
    </location>
</feature>
<feature type="region of interest" description="Disordered" evidence="2">
    <location>
        <begin position="154"/>
        <end position="179"/>
    </location>
</feature>